<reference evidence="3" key="1">
    <citation type="journal article" date="2019" name="Int. J. Syst. Evol. Microbiol.">
        <title>The Global Catalogue of Microorganisms (GCM) 10K type strain sequencing project: providing services to taxonomists for standard genome sequencing and annotation.</title>
        <authorList>
            <consortium name="The Broad Institute Genomics Platform"/>
            <consortium name="The Broad Institute Genome Sequencing Center for Infectious Disease"/>
            <person name="Wu L."/>
            <person name="Ma J."/>
        </authorList>
    </citation>
    <scope>NUCLEOTIDE SEQUENCE [LARGE SCALE GENOMIC DNA]</scope>
    <source>
        <strain evidence="3">JCM 4565</strain>
    </source>
</reference>
<dbReference type="Proteomes" id="UP001500063">
    <property type="component" value="Unassembled WGS sequence"/>
</dbReference>
<gene>
    <name evidence="2" type="ORF">GCM10010319_23950</name>
</gene>
<keyword evidence="3" id="KW-1185">Reference proteome</keyword>
<evidence type="ECO:0000256" key="1">
    <source>
        <dbReference type="SAM" id="MobiDB-lite"/>
    </source>
</evidence>
<accession>A0ABP3GIQ9</accession>
<protein>
    <submittedName>
        <fullName evidence="2">Uncharacterized protein</fullName>
    </submittedName>
</protein>
<sequence length="205" mass="21500">MREIEGFCDSPAALKGQSLIDADLAWDPLPRVAYDGSVALIPPELAGFTDPRFGDFTTGNVLRTPLDVLLAEATPRTAWLAEFQHGAESCREARGAVPDQGHRRSVPRRHAPGTERRCTCAEGGRGADETDVPGGSPVGAVEISFPSSPPPRSWPASAGSCRRAASASGRPPFHTRLVTSTVNTVPEAPCDPCPSCKASLTAADG</sequence>
<dbReference type="EMBL" id="BAAABW010000013">
    <property type="protein sequence ID" value="GAA0346648.1"/>
    <property type="molecule type" value="Genomic_DNA"/>
</dbReference>
<feature type="region of interest" description="Disordered" evidence="1">
    <location>
        <begin position="93"/>
        <end position="174"/>
    </location>
</feature>
<proteinExistence type="predicted"/>
<name>A0ABP3GIQ9_9ACTN</name>
<organism evidence="2 3">
    <name type="scientific">Streptomyces blastmyceticus</name>
    <dbReference type="NCBI Taxonomy" id="68180"/>
    <lineage>
        <taxon>Bacteria</taxon>
        <taxon>Bacillati</taxon>
        <taxon>Actinomycetota</taxon>
        <taxon>Actinomycetes</taxon>
        <taxon>Kitasatosporales</taxon>
        <taxon>Streptomycetaceae</taxon>
        <taxon>Streptomyces</taxon>
    </lineage>
</organism>
<evidence type="ECO:0000313" key="3">
    <source>
        <dbReference type="Proteomes" id="UP001500063"/>
    </source>
</evidence>
<comment type="caution">
    <text evidence="2">The sequence shown here is derived from an EMBL/GenBank/DDBJ whole genome shotgun (WGS) entry which is preliminary data.</text>
</comment>
<evidence type="ECO:0000313" key="2">
    <source>
        <dbReference type="EMBL" id="GAA0346648.1"/>
    </source>
</evidence>
<feature type="compositionally biased region" description="Low complexity" evidence="1">
    <location>
        <begin position="154"/>
        <end position="172"/>
    </location>
</feature>